<dbReference type="InterPro" id="IPR045792">
    <property type="entry name" value="DUF6036"/>
</dbReference>
<reference evidence="2 3" key="1">
    <citation type="submission" date="2019-02" db="EMBL/GenBank/DDBJ databases">
        <title>Pedobacter sp. RP-3-8 sp. nov., isolated from Arctic soil.</title>
        <authorList>
            <person name="Dahal R.H."/>
        </authorList>
    </citation>
    <scope>NUCLEOTIDE SEQUENCE [LARGE SCALE GENOMIC DNA]</scope>
    <source>
        <strain evidence="2 3">RP-3-8</strain>
    </source>
</reference>
<dbReference type="Pfam" id="PF19502">
    <property type="entry name" value="DUF6036"/>
    <property type="match status" value="1"/>
</dbReference>
<feature type="domain" description="DUF6036" evidence="1">
    <location>
        <begin position="18"/>
        <end position="148"/>
    </location>
</feature>
<proteinExistence type="predicted"/>
<gene>
    <name evidence="2" type="ORF">EZ444_00270</name>
</gene>
<evidence type="ECO:0000313" key="3">
    <source>
        <dbReference type="Proteomes" id="UP000291117"/>
    </source>
</evidence>
<organism evidence="2 3">
    <name type="scientific">Pedobacter hiemivivus</name>
    <dbReference type="NCBI Taxonomy" id="2530454"/>
    <lineage>
        <taxon>Bacteria</taxon>
        <taxon>Pseudomonadati</taxon>
        <taxon>Bacteroidota</taxon>
        <taxon>Sphingobacteriia</taxon>
        <taxon>Sphingobacteriales</taxon>
        <taxon>Sphingobacteriaceae</taxon>
        <taxon>Pedobacter</taxon>
    </lineage>
</organism>
<keyword evidence="3" id="KW-1185">Reference proteome</keyword>
<dbReference type="SUPFAM" id="SSF81301">
    <property type="entry name" value="Nucleotidyltransferase"/>
    <property type="match status" value="1"/>
</dbReference>
<comment type="caution">
    <text evidence="2">The sequence shown here is derived from an EMBL/GenBank/DDBJ whole genome shotgun (WGS) entry which is preliminary data.</text>
</comment>
<dbReference type="Gene3D" id="3.30.460.40">
    <property type="match status" value="1"/>
</dbReference>
<dbReference type="OrthoDB" id="121150at2"/>
<evidence type="ECO:0000313" key="2">
    <source>
        <dbReference type="EMBL" id="TCC99155.1"/>
    </source>
</evidence>
<name>A0A4R0NFJ4_9SPHI</name>
<dbReference type="RefSeq" id="WP_131606086.1">
    <property type="nucleotide sequence ID" value="NZ_SJSM01000001.1"/>
</dbReference>
<protein>
    <recommendedName>
        <fullName evidence="1">DUF6036 domain-containing protein</fullName>
    </recommendedName>
</protein>
<dbReference type="Proteomes" id="UP000291117">
    <property type="component" value="Unassembled WGS sequence"/>
</dbReference>
<dbReference type="EMBL" id="SJSM01000001">
    <property type="protein sequence ID" value="TCC99155.1"/>
    <property type="molecule type" value="Genomic_DNA"/>
</dbReference>
<dbReference type="InterPro" id="IPR043519">
    <property type="entry name" value="NT_sf"/>
</dbReference>
<evidence type="ECO:0000259" key="1">
    <source>
        <dbReference type="Pfam" id="PF19502"/>
    </source>
</evidence>
<sequence>MNLFIEKHQDLLKELLLKKVDFIVIGGYSVIFHGYARSTGDVDLWLRPDNVNKLKLLNVLKQMDFDEEDIQHIAELDFTKHIVFSMWDEPEKVDFLTRISMIEFDEADQRKIIAEIDGIEIPFLHLNDLVLSKFNTGRLKDKADVEELQKIQKGKGNSMPRLGAIE</sequence>
<accession>A0A4R0NFJ4</accession>
<dbReference type="AlphaFoldDB" id="A0A4R0NFJ4"/>